<evidence type="ECO:0000313" key="2">
    <source>
        <dbReference type="Proteomes" id="UP000095300"/>
    </source>
</evidence>
<proteinExistence type="predicted"/>
<gene>
    <name evidence="1" type="primary">106087740</name>
</gene>
<keyword evidence="2" id="KW-1185">Reference proteome</keyword>
<evidence type="ECO:0008006" key="3">
    <source>
        <dbReference type="Google" id="ProtNLM"/>
    </source>
</evidence>
<accession>A0A1I8QD41</accession>
<dbReference type="AlphaFoldDB" id="A0A1I8QD41"/>
<dbReference type="OrthoDB" id="8026766at2759"/>
<dbReference type="KEGG" id="scac:106087740"/>
<evidence type="ECO:0000313" key="1">
    <source>
        <dbReference type="EnsemblMetazoa" id="SCAU016044-PA"/>
    </source>
</evidence>
<name>A0A1I8QD41_STOCA</name>
<dbReference type="EnsemblMetazoa" id="SCAU016044-RA">
    <property type="protein sequence ID" value="SCAU016044-PA"/>
    <property type="gene ID" value="SCAU016044"/>
</dbReference>
<dbReference type="Proteomes" id="UP000095300">
    <property type="component" value="Unassembled WGS sequence"/>
</dbReference>
<dbReference type="VEuPathDB" id="VectorBase:SCAU016044"/>
<reference evidence="1" key="1">
    <citation type="submission" date="2020-05" db="UniProtKB">
        <authorList>
            <consortium name="EnsemblMetazoa"/>
        </authorList>
    </citation>
    <scope>IDENTIFICATION</scope>
    <source>
        <strain evidence="1">USDA</strain>
    </source>
</reference>
<protein>
    <recommendedName>
        <fullName evidence="3">Cystatin domain-containing protein</fullName>
    </recommendedName>
</protein>
<sequence length="154" mass="17633">MPNNYDTFSGVDDPVWPEYVSERELQGDYLQKAEQILDMALVTLETYDGPRYIVDKLLRASRSSVYLYQINALLIDSSDVVHECNATILYEPWMKANCIAQAVFEFVDDEENKKIVVRRRDEVPYYKNVVALDGDAITPETSYIPLRIVENAGA</sequence>
<organism evidence="1 2">
    <name type="scientific">Stomoxys calcitrans</name>
    <name type="common">Stable fly</name>
    <name type="synonym">Conops calcitrans</name>
    <dbReference type="NCBI Taxonomy" id="35570"/>
    <lineage>
        <taxon>Eukaryota</taxon>
        <taxon>Metazoa</taxon>
        <taxon>Ecdysozoa</taxon>
        <taxon>Arthropoda</taxon>
        <taxon>Hexapoda</taxon>
        <taxon>Insecta</taxon>
        <taxon>Pterygota</taxon>
        <taxon>Neoptera</taxon>
        <taxon>Endopterygota</taxon>
        <taxon>Diptera</taxon>
        <taxon>Brachycera</taxon>
        <taxon>Muscomorpha</taxon>
        <taxon>Muscoidea</taxon>
        <taxon>Muscidae</taxon>
        <taxon>Stomoxys</taxon>
    </lineage>
</organism>